<gene>
    <name evidence="6" type="ORF">SAMN05216313_15813</name>
</gene>
<dbReference type="EMBL" id="FOIM01000058">
    <property type="protein sequence ID" value="SEU21054.1"/>
    <property type="molecule type" value="Genomic_DNA"/>
</dbReference>
<dbReference type="AlphaFoldDB" id="A0A1I0KAG5"/>
<proteinExistence type="inferred from homology"/>
<keyword evidence="7" id="KW-1185">Reference proteome</keyword>
<dbReference type="InterPro" id="IPR000743">
    <property type="entry name" value="Glyco_hydro_28"/>
</dbReference>
<dbReference type="RefSeq" id="WP_092371844.1">
    <property type="nucleotide sequence ID" value="NZ_FOIM01000058.1"/>
</dbReference>
<dbReference type="GO" id="GO:0004650">
    <property type="term" value="F:polygalacturonase activity"/>
    <property type="evidence" value="ECO:0007669"/>
    <property type="project" value="InterPro"/>
</dbReference>
<name>A0A1I0KAG5_9FIRM</name>
<evidence type="ECO:0000256" key="3">
    <source>
        <dbReference type="ARBA" id="ARBA00023295"/>
    </source>
</evidence>
<sequence length="505" mass="56156">MTGNVNHGVNSLITEDSVVLYWDKPENGPAVEYRIYVDGDLAGTTGKTHYSIRNLQADRGYRVEVRRWTGSGEDGIARLYLRTQAKRKRLDITRAPYYALGDGRHMNTEAIQRAVDDCGPGETVYVPAGVFLTGALRLHSDMELYLEKGAVLQGTDRVEDYLPRIWSRFEGTEMECYSSLLNLGVLDHNKGYTCRNVVIRGMGTIDGGGKKLAEHVIASERERLKNELAALGDRISECEKPETISGRVRPRLINLSNCQNVRISGLTLKNGASWNVHMIYSDGIITDNCRFCSEQIWNGDGWDPDSSTNCTIFGCVFCTGDDAIAVKSGKNPEGNRIGRPSRHIRIFDCRSQCGHGITIGSEMSGGIEDVRIWDCDMSRSRCGIEIKGTKKRGGYVRDVSVRDSCTARVLFHSVGYNDDGGGAEKPPVFERCKFENVRITGEYLEDQDGWKPCVAVELCGFQEPGHELRDIVFRNIRLGKPGSADRQAVSLQFCENVIFDHVSTG</sequence>
<reference evidence="7" key="1">
    <citation type="submission" date="2016-10" db="EMBL/GenBank/DDBJ databases">
        <authorList>
            <person name="Varghese N."/>
            <person name="Submissions S."/>
        </authorList>
    </citation>
    <scope>NUCLEOTIDE SEQUENCE [LARGE SCALE GENOMIC DNA]</scope>
    <source>
        <strain evidence="7">NLAE-zl-G277</strain>
    </source>
</reference>
<dbReference type="InterPro" id="IPR011050">
    <property type="entry name" value="Pectin_lyase_fold/virulence"/>
</dbReference>
<dbReference type="InterPro" id="IPR003961">
    <property type="entry name" value="FN3_dom"/>
</dbReference>
<dbReference type="InterPro" id="IPR012334">
    <property type="entry name" value="Pectin_lyas_fold"/>
</dbReference>
<dbReference type="PANTHER" id="PTHR31339:SF9">
    <property type="entry name" value="PLASMIN AND FIBRONECTIN-BINDING PROTEIN A"/>
    <property type="match status" value="1"/>
</dbReference>
<dbReference type="SUPFAM" id="SSF51126">
    <property type="entry name" value="Pectin lyase-like"/>
    <property type="match status" value="1"/>
</dbReference>
<dbReference type="PANTHER" id="PTHR31339">
    <property type="entry name" value="PECTIN LYASE-RELATED"/>
    <property type="match status" value="1"/>
</dbReference>
<organism evidence="6 7">
    <name type="scientific">Enterocloster lavalensis</name>
    <dbReference type="NCBI Taxonomy" id="460384"/>
    <lineage>
        <taxon>Bacteria</taxon>
        <taxon>Bacillati</taxon>
        <taxon>Bacillota</taxon>
        <taxon>Clostridia</taxon>
        <taxon>Lachnospirales</taxon>
        <taxon>Lachnospiraceae</taxon>
        <taxon>Enterocloster</taxon>
    </lineage>
</organism>
<protein>
    <submittedName>
        <fullName evidence="6">Glycosyl hydrolases family 28</fullName>
    </submittedName>
</protein>
<dbReference type="SUPFAM" id="SSF49265">
    <property type="entry name" value="Fibronectin type III"/>
    <property type="match status" value="1"/>
</dbReference>
<dbReference type="Pfam" id="PF00041">
    <property type="entry name" value="fn3"/>
    <property type="match status" value="1"/>
</dbReference>
<dbReference type="Gene3D" id="2.60.40.10">
    <property type="entry name" value="Immunoglobulins"/>
    <property type="match status" value="1"/>
</dbReference>
<evidence type="ECO:0000256" key="1">
    <source>
        <dbReference type="ARBA" id="ARBA00008834"/>
    </source>
</evidence>
<evidence type="ECO:0000259" key="5">
    <source>
        <dbReference type="Pfam" id="PF00041"/>
    </source>
</evidence>
<accession>A0A1I0KAG5</accession>
<evidence type="ECO:0000313" key="7">
    <source>
        <dbReference type="Proteomes" id="UP000198508"/>
    </source>
</evidence>
<dbReference type="Proteomes" id="UP000198508">
    <property type="component" value="Unassembled WGS sequence"/>
</dbReference>
<evidence type="ECO:0000256" key="2">
    <source>
        <dbReference type="ARBA" id="ARBA00022801"/>
    </source>
</evidence>
<dbReference type="GO" id="GO:0005975">
    <property type="term" value="P:carbohydrate metabolic process"/>
    <property type="evidence" value="ECO:0007669"/>
    <property type="project" value="InterPro"/>
</dbReference>
<evidence type="ECO:0000313" key="6">
    <source>
        <dbReference type="EMBL" id="SEU21054.1"/>
    </source>
</evidence>
<evidence type="ECO:0000256" key="4">
    <source>
        <dbReference type="RuleBase" id="RU361169"/>
    </source>
</evidence>
<keyword evidence="3 4" id="KW-0326">Glycosidase</keyword>
<keyword evidence="2 4" id="KW-0378">Hydrolase</keyword>
<dbReference type="InterPro" id="IPR013783">
    <property type="entry name" value="Ig-like_fold"/>
</dbReference>
<dbReference type="Gene3D" id="2.160.20.10">
    <property type="entry name" value="Single-stranded right-handed beta-helix, Pectin lyase-like"/>
    <property type="match status" value="1"/>
</dbReference>
<dbReference type="CDD" id="cd00063">
    <property type="entry name" value="FN3"/>
    <property type="match status" value="1"/>
</dbReference>
<dbReference type="InterPro" id="IPR051801">
    <property type="entry name" value="GH28_Enzymes"/>
</dbReference>
<feature type="domain" description="Fibronectin type-III" evidence="5">
    <location>
        <begin position="13"/>
        <end position="73"/>
    </location>
</feature>
<dbReference type="STRING" id="460384.SAMN05216313_15813"/>
<dbReference type="Pfam" id="PF00295">
    <property type="entry name" value="Glyco_hydro_28"/>
    <property type="match status" value="1"/>
</dbReference>
<dbReference type="InterPro" id="IPR036116">
    <property type="entry name" value="FN3_sf"/>
</dbReference>
<comment type="similarity">
    <text evidence="1 4">Belongs to the glycosyl hydrolase 28 family.</text>
</comment>